<comment type="caution">
    <text evidence="2">The sequence shown here is derived from an EMBL/GenBank/DDBJ whole genome shotgun (WGS) entry which is preliminary data.</text>
</comment>
<reference evidence="2 3" key="1">
    <citation type="journal article" date="2023" name="Plants (Basel)">
        <title>Bridging the Gap: Combining Genomics and Transcriptomics Approaches to Understand Stylosanthes scabra, an Orphan Legume from the Brazilian Caatinga.</title>
        <authorList>
            <person name="Ferreira-Neto J.R.C."/>
            <person name="da Silva M.D."/>
            <person name="Binneck E."/>
            <person name="de Melo N.F."/>
            <person name="da Silva R.H."/>
            <person name="de Melo A.L.T.M."/>
            <person name="Pandolfi V."/>
            <person name="Bustamante F.O."/>
            <person name="Brasileiro-Vidal A.C."/>
            <person name="Benko-Iseppon A.M."/>
        </authorList>
    </citation>
    <scope>NUCLEOTIDE SEQUENCE [LARGE SCALE GENOMIC DNA]</scope>
    <source>
        <tissue evidence="2">Leaves</tissue>
    </source>
</reference>
<proteinExistence type="predicted"/>
<dbReference type="Proteomes" id="UP001341840">
    <property type="component" value="Unassembled WGS sequence"/>
</dbReference>
<sequence>MGVRVGIDEAQEEATEIGRHEDEGDAGDQPHASHASQSAVVSHPQPFPVSSPDPFLQCTFDVGSLDDVFDMIQAPDTVVMSQAVSYRTSRDHHLDPSSSTFIASPHPSHGMGSIVSDLGGTGAQYGDPTSIL</sequence>
<evidence type="ECO:0000256" key="1">
    <source>
        <dbReference type="SAM" id="MobiDB-lite"/>
    </source>
</evidence>
<feature type="region of interest" description="Disordered" evidence="1">
    <location>
        <begin position="90"/>
        <end position="132"/>
    </location>
</feature>
<accession>A0ABU6VJL9</accession>
<feature type="region of interest" description="Disordered" evidence="1">
    <location>
        <begin position="1"/>
        <end position="48"/>
    </location>
</feature>
<evidence type="ECO:0000313" key="3">
    <source>
        <dbReference type="Proteomes" id="UP001341840"/>
    </source>
</evidence>
<keyword evidence="3" id="KW-1185">Reference proteome</keyword>
<evidence type="ECO:0000313" key="2">
    <source>
        <dbReference type="EMBL" id="MED6173142.1"/>
    </source>
</evidence>
<gene>
    <name evidence="2" type="ORF">PIB30_056498</name>
</gene>
<feature type="compositionally biased region" description="Low complexity" evidence="1">
    <location>
        <begin position="29"/>
        <end position="44"/>
    </location>
</feature>
<protein>
    <submittedName>
        <fullName evidence="2">Uncharacterized protein</fullName>
    </submittedName>
</protein>
<name>A0ABU6VJL9_9FABA</name>
<organism evidence="2 3">
    <name type="scientific">Stylosanthes scabra</name>
    <dbReference type="NCBI Taxonomy" id="79078"/>
    <lineage>
        <taxon>Eukaryota</taxon>
        <taxon>Viridiplantae</taxon>
        <taxon>Streptophyta</taxon>
        <taxon>Embryophyta</taxon>
        <taxon>Tracheophyta</taxon>
        <taxon>Spermatophyta</taxon>
        <taxon>Magnoliopsida</taxon>
        <taxon>eudicotyledons</taxon>
        <taxon>Gunneridae</taxon>
        <taxon>Pentapetalae</taxon>
        <taxon>rosids</taxon>
        <taxon>fabids</taxon>
        <taxon>Fabales</taxon>
        <taxon>Fabaceae</taxon>
        <taxon>Papilionoideae</taxon>
        <taxon>50 kb inversion clade</taxon>
        <taxon>dalbergioids sensu lato</taxon>
        <taxon>Dalbergieae</taxon>
        <taxon>Pterocarpus clade</taxon>
        <taxon>Stylosanthes</taxon>
    </lineage>
</organism>
<dbReference type="EMBL" id="JASCZI010151487">
    <property type="protein sequence ID" value="MED6173142.1"/>
    <property type="molecule type" value="Genomic_DNA"/>
</dbReference>